<feature type="transmembrane region" description="Helical" evidence="5">
    <location>
        <begin position="31"/>
        <end position="50"/>
    </location>
</feature>
<keyword evidence="4 5" id="KW-0472">Membrane</keyword>
<dbReference type="Proteomes" id="UP001164693">
    <property type="component" value="Chromosome"/>
</dbReference>
<keyword evidence="3 5" id="KW-1133">Transmembrane helix</keyword>
<keyword evidence="2 5" id="KW-0812">Transmembrane</keyword>
<evidence type="ECO:0000313" key="8">
    <source>
        <dbReference type="Proteomes" id="UP001164693"/>
    </source>
</evidence>
<proteinExistence type="predicted"/>
<feature type="transmembrane region" description="Helical" evidence="5">
    <location>
        <begin position="144"/>
        <end position="166"/>
    </location>
</feature>
<dbReference type="InterPro" id="IPR013525">
    <property type="entry name" value="ABC2_TM"/>
</dbReference>
<evidence type="ECO:0000256" key="1">
    <source>
        <dbReference type="ARBA" id="ARBA00004141"/>
    </source>
</evidence>
<comment type="subcellular location">
    <subcellularLocation>
        <location evidence="1">Membrane</location>
        <topology evidence="1">Multi-pass membrane protein</topology>
    </subcellularLocation>
</comment>
<evidence type="ECO:0000256" key="2">
    <source>
        <dbReference type="ARBA" id="ARBA00022692"/>
    </source>
</evidence>
<evidence type="ECO:0000259" key="6">
    <source>
        <dbReference type="Pfam" id="PF01061"/>
    </source>
</evidence>
<dbReference type="InterPro" id="IPR051784">
    <property type="entry name" value="Nod_factor_ABC_transporter"/>
</dbReference>
<keyword evidence="8" id="KW-1185">Reference proteome</keyword>
<dbReference type="PANTHER" id="PTHR43229">
    <property type="entry name" value="NODULATION PROTEIN J"/>
    <property type="match status" value="1"/>
</dbReference>
<organism evidence="7 8">
    <name type="scientific">Jatrophihabitans cynanchi</name>
    <dbReference type="NCBI Taxonomy" id="2944128"/>
    <lineage>
        <taxon>Bacteria</taxon>
        <taxon>Bacillati</taxon>
        <taxon>Actinomycetota</taxon>
        <taxon>Actinomycetes</taxon>
        <taxon>Jatrophihabitantales</taxon>
        <taxon>Jatrophihabitantaceae</taxon>
        <taxon>Jatrophihabitans</taxon>
    </lineage>
</organism>
<sequence>MTVIVLPATSTPRLVGNETLKGLQLAWRRRALLTTFVLMNGITFLGIRLLIGGGHIVTPLLAVTLPALLAYAVAQTAAMQGSGGIAEEINGGTLAQSQLCPASPQRQVLGRLTALTVEGLATAVPLALVFTLGYGVHYRLRPDVLVPAALTVLDGLGYALLIIALTVRVVSIGAITHVFGMVIQFFAGSFVPITVFPHALQFAVKFVPTTLGVQALNTTLAGRGLSAAWANGTVPWLIVHAAVSLTLGWALYARTMRRARREGGL</sequence>
<name>A0ABY7K5D4_9ACTN</name>
<feature type="transmembrane region" description="Helical" evidence="5">
    <location>
        <begin position="56"/>
        <end position="74"/>
    </location>
</feature>
<reference evidence="7" key="1">
    <citation type="submission" date="2022-05" db="EMBL/GenBank/DDBJ databases">
        <title>Jatrophihabitans sp. SB3-54 whole genome sequence.</title>
        <authorList>
            <person name="Suh M.K."/>
            <person name="Eom M.K."/>
            <person name="Kim J.S."/>
            <person name="Kim H.S."/>
            <person name="Do H.E."/>
            <person name="Shin Y.K."/>
            <person name="Lee J.-S."/>
        </authorList>
    </citation>
    <scope>NUCLEOTIDE SEQUENCE</scope>
    <source>
        <strain evidence="7">SB3-54</strain>
    </source>
</reference>
<feature type="domain" description="ABC-2 type transporter transmembrane" evidence="6">
    <location>
        <begin position="21"/>
        <end position="217"/>
    </location>
</feature>
<gene>
    <name evidence="7" type="ORF">M6B22_10535</name>
</gene>
<feature type="transmembrane region" description="Helical" evidence="5">
    <location>
        <begin position="233"/>
        <end position="252"/>
    </location>
</feature>
<dbReference type="EMBL" id="CP097463">
    <property type="protein sequence ID" value="WAX59175.1"/>
    <property type="molecule type" value="Genomic_DNA"/>
</dbReference>
<evidence type="ECO:0000256" key="5">
    <source>
        <dbReference type="SAM" id="Phobius"/>
    </source>
</evidence>
<dbReference type="Pfam" id="PF01061">
    <property type="entry name" value="ABC2_membrane"/>
    <property type="match status" value="1"/>
</dbReference>
<dbReference type="PANTHER" id="PTHR43229:SF6">
    <property type="entry name" value="ABC-TYPE MULTIDRUG TRANSPORT SYSTEM, PERMEASE COMPONENT"/>
    <property type="match status" value="1"/>
</dbReference>
<evidence type="ECO:0000313" key="7">
    <source>
        <dbReference type="EMBL" id="WAX59175.1"/>
    </source>
</evidence>
<feature type="transmembrane region" description="Helical" evidence="5">
    <location>
        <begin position="112"/>
        <end position="132"/>
    </location>
</feature>
<evidence type="ECO:0000256" key="4">
    <source>
        <dbReference type="ARBA" id="ARBA00023136"/>
    </source>
</evidence>
<dbReference type="RefSeq" id="WP_269445716.1">
    <property type="nucleotide sequence ID" value="NZ_CP097463.1"/>
</dbReference>
<evidence type="ECO:0000256" key="3">
    <source>
        <dbReference type="ARBA" id="ARBA00022989"/>
    </source>
</evidence>
<protein>
    <submittedName>
        <fullName evidence="7">ABC transporter permease</fullName>
    </submittedName>
</protein>
<feature type="transmembrane region" description="Helical" evidence="5">
    <location>
        <begin position="178"/>
        <end position="200"/>
    </location>
</feature>
<accession>A0ABY7K5D4</accession>